<protein>
    <submittedName>
        <fullName evidence="1">Uncharacterized protein</fullName>
    </submittedName>
</protein>
<proteinExistence type="predicted"/>
<sequence length="196" mass="21484">MAIAETCDFVELICAELGDGWHVDRYPGYLGSFVVKVNGPDSQHVWFRPERGRLEITGHYPDAAKRAYGETCNVRIAVSAAKTPVVIAREIRKRFLPQYEPGLFEVVKQISGREAAAAARRDTVVALKDEFPALTQISYKPDTLDLCHPHSGSIEVAASGNGTFCSEFTVKGASVDMVRRLLAALDGRTVYPTLGE</sequence>
<dbReference type="RefSeq" id="WP_273937296.1">
    <property type="nucleotide sequence ID" value="NZ_CP097263.1"/>
</dbReference>
<name>A0ABV6N3D2_9PSEU</name>
<accession>A0ABV6N3D2</accession>
<organism evidence="1 2">
    <name type="scientific">Kutzneria chonburiensis</name>
    <dbReference type="NCBI Taxonomy" id="1483604"/>
    <lineage>
        <taxon>Bacteria</taxon>
        <taxon>Bacillati</taxon>
        <taxon>Actinomycetota</taxon>
        <taxon>Actinomycetes</taxon>
        <taxon>Pseudonocardiales</taxon>
        <taxon>Pseudonocardiaceae</taxon>
        <taxon>Kutzneria</taxon>
    </lineage>
</organism>
<reference evidence="1 2" key="1">
    <citation type="submission" date="2024-09" db="EMBL/GenBank/DDBJ databases">
        <authorList>
            <person name="Sun Q."/>
            <person name="Mori K."/>
        </authorList>
    </citation>
    <scope>NUCLEOTIDE SEQUENCE [LARGE SCALE GENOMIC DNA]</scope>
    <source>
        <strain evidence="1 2">TBRC 1432</strain>
    </source>
</reference>
<gene>
    <name evidence="1" type="ORF">ACFFH7_36520</name>
</gene>
<dbReference type="EMBL" id="JBHLUD010000013">
    <property type="protein sequence ID" value="MFC0547063.1"/>
    <property type="molecule type" value="Genomic_DNA"/>
</dbReference>
<dbReference type="Proteomes" id="UP001589810">
    <property type="component" value="Unassembled WGS sequence"/>
</dbReference>
<keyword evidence="2" id="KW-1185">Reference proteome</keyword>
<evidence type="ECO:0000313" key="1">
    <source>
        <dbReference type="EMBL" id="MFC0547063.1"/>
    </source>
</evidence>
<evidence type="ECO:0000313" key="2">
    <source>
        <dbReference type="Proteomes" id="UP001589810"/>
    </source>
</evidence>
<comment type="caution">
    <text evidence="1">The sequence shown here is derived from an EMBL/GenBank/DDBJ whole genome shotgun (WGS) entry which is preliminary data.</text>
</comment>